<proteinExistence type="predicted"/>
<sequence length="67" mass="7127">MSALTANADALMAVLKPELERLCRNAPPFGEITLKASIHDGDVGRVSLGIEEARKIAPRSGREGGRL</sequence>
<accession>A0A3P3XRL1</accession>
<evidence type="ECO:0000313" key="1">
    <source>
        <dbReference type="EMBL" id="SLM18961.1"/>
    </source>
</evidence>
<protein>
    <submittedName>
        <fullName evidence="1">Uncharacterized protein</fullName>
    </submittedName>
</protein>
<gene>
    <name evidence="1" type="ORF">SPIRO4BDMA_50476</name>
</gene>
<dbReference type="EMBL" id="FWDO01000005">
    <property type="protein sequence ID" value="SLM18961.1"/>
    <property type="molecule type" value="Genomic_DNA"/>
</dbReference>
<name>A0A3P3XRL1_9SPIR</name>
<organism evidence="1">
    <name type="scientific">uncultured spirochete</name>
    <dbReference type="NCBI Taxonomy" id="156406"/>
    <lineage>
        <taxon>Bacteria</taxon>
        <taxon>Pseudomonadati</taxon>
        <taxon>Spirochaetota</taxon>
        <taxon>Spirochaetia</taxon>
        <taxon>Spirochaetales</taxon>
        <taxon>environmental samples</taxon>
    </lineage>
</organism>
<dbReference type="AlphaFoldDB" id="A0A3P3XRL1"/>
<reference evidence="1" key="1">
    <citation type="submission" date="2017-02" db="EMBL/GenBank/DDBJ databases">
        <authorList>
            <person name="Regsiter A."/>
            <person name="William W."/>
        </authorList>
    </citation>
    <scope>NUCLEOTIDE SEQUENCE</scope>
    <source>
        <strain evidence="1">BdmA 4</strain>
    </source>
</reference>